<comment type="caution">
    <text evidence="1">The sequence shown here is derived from an EMBL/GenBank/DDBJ whole genome shotgun (WGS) entry which is preliminary data.</text>
</comment>
<accession>A0A833HM20</accession>
<dbReference type="EMBL" id="WBZB01000047">
    <property type="protein sequence ID" value="KAB3527118.1"/>
    <property type="molecule type" value="Genomic_DNA"/>
</dbReference>
<gene>
    <name evidence="1" type="ORF">F8153_13180</name>
</gene>
<protein>
    <submittedName>
        <fullName evidence="1">Uncharacterized protein</fullName>
    </submittedName>
</protein>
<proteinExistence type="predicted"/>
<reference evidence="1 2" key="1">
    <citation type="submission" date="2019-10" db="EMBL/GenBank/DDBJ databases">
        <title>Alkaliphilus serpentinus sp. nov. and Alkaliphilus pronyensis sp. nov., two novel anaerobic alkaliphilic species isolated from the serpentinized-hosted hydrothermal field of the Prony Bay (New Caledonia).</title>
        <authorList>
            <person name="Postec A."/>
        </authorList>
    </citation>
    <scope>NUCLEOTIDE SEQUENCE [LARGE SCALE GENOMIC DNA]</scope>
    <source>
        <strain evidence="1 2">LacT</strain>
    </source>
</reference>
<name>A0A833HM20_9FIRM</name>
<dbReference type="AlphaFoldDB" id="A0A833HM20"/>
<evidence type="ECO:0000313" key="1">
    <source>
        <dbReference type="EMBL" id="KAB3527118.1"/>
    </source>
</evidence>
<keyword evidence="2" id="KW-1185">Reference proteome</keyword>
<dbReference type="RefSeq" id="WP_151866811.1">
    <property type="nucleotide sequence ID" value="NZ_WBZB01000047.1"/>
</dbReference>
<sequence>MSNEKFNTIKPAKDIASEIKDMVQTYTDVMAFPDRKKLREIDSKDIKDYVLPKQDEINGILKATLNLIKDKDEKEKVQKCIELNETIKDHLNQLVKDDFDMEQINSEVKGLWSMIYRLVRFYE</sequence>
<dbReference type="Proteomes" id="UP000465601">
    <property type="component" value="Unassembled WGS sequence"/>
</dbReference>
<organism evidence="1 2">
    <name type="scientific">Alkaliphilus serpentinus</name>
    <dbReference type="NCBI Taxonomy" id="1482731"/>
    <lineage>
        <taxon>Bacteria</taxon>
        <taxon>Bacillati</taxon>
        <taxon>Bacillota</taxon>
        <taxon>Clostridia</taxon>
        <taxon>Peptostreptococcales</taxon>
        <taxon>Natronincolaceae</taxon>
        <taxon>Alkaliphilus</taxon>
    </lineage>
</organism>
<evidence type="ECO:0000313" key="2">
    <source>
        <dbReference type="Proteomes" id="UP000465601"/>
    </source>
</evidence>